<evidence type="ECO:0000313" key="1">
    <source>
        <dbReference type="EMBL" id="EYB81829.1"/>
    </source>
</evidence>
<proteinExistence type="predicted"/>
<reference evidence="2" key="1">
    <citation type="journal article" date="2015" name="Nat. Genet.">
        <title>The genome and transcriptome of the zoonotic hookworm Ancylostoma ceylanicum identify infection-specific gene families.</title>
        <authorList>
            <person name="Schwarz E.M."/>
            <person name="Hu Y."/>
            <person name="Antoshechkin I."/>
            <person name="Miller M.M."/>
            <person name="Sternberg P.W."/>
            <person name="Aroian R.V."/>
        </authorList>
    </citation>
    <scope>NUCLEOTIDE SEQUENCE</scope>
    <source>
        <strain evidence="2">HY135</strain>
    </source>
</reference>
<evidence type="ECO:0000313" key="2">
    <source>
        <dbReference type="Proteomes" id="UP000024635"/>
    </source>
</evidence>
<comment type="caution">
    <text evidence="1">The sequence shown here is derived from an EMBL/GenBank/DDBJ whole genome shotgun (WGS) entry which is preliminary data.</text>
</comment>
<accession>A0A016RV19</accession>
<protein>
    <submittedName>
        <fullName evidence="1">Uncharacterized protein</fullName>
    </submittedName>
</protein>
<gene>
    <name evidence="1" type="primary">Acey_s0373.g180</name>
    <name evidence="1" type="ORF">Y032_0373g180</name>
</gene>
<sequence length="120" mass="13654">MFSEFHPLEQERFVDYIHSKYSIFIGGNHKRLQTVLCNPSRTPSTALARAVKCSSFSDSHSPQLFEGAANSKANRFYTRCPERDSDNRAARTHPRAKTPRGISFQMFLSSPQFLLKLSSL</sequence>
<keyword evidence="2" id="KW-1185">Reference proteome</keyword>
<name>A0A016RV19_9BILA</name>
<dbReference type="AlphaFoldDB" id="A0A016RV19"/>
<organism evidence="1 2">
    <name type="scientific">Ancylostoma ceylanicum</name>
    <dbReference type="NCBI Taxonomy" id="53326"/>
    <lineage>
        <taxon>Eukaryota</taxon>
        <taxon>Metazoa</taxon>
        <taxon>Ecdysozoa</taxon>
        <taxon>Nematoda</taxon>
        <taxon>Chromadorea</taxon>
        <taxon>Rhabditida</taxon>
        <taxon>Rhabditina</taxon>
        <taxon>Rhabditomorpha</taxon>
        <taxon>Strongyloidea</taxon>
        <taxon>Ancylostomatidae</taxon>
        <taxon>Ancylostomatinae</taxon>
        <taxon>Ancylostoma</taxon>
    </lineage>
</organism>
<dbReference type="Proteomes" id="UP000024635">
    <property type="component" value="Unassembled WGS sequence"/>
</dbReference>
<dbReference type="EMBL" id="JARK01001709">
    <property type="protein sequence ID" value="EYB81829.1"/>
    <property type="molecule type" value="Genomic_DNA"/>
</dbReference>